<evidence type="ECO:0000313" key="1">
    <source>
        <dbReference type="EMBL" id="MBB6480330.1"/>
    </source>
</evidence>
<dbReference type="PROSITE" id="PS51257">
    <property type="entry name" value="PROKAR_LIPOPROTEIN"/>
    <property type="match status" value="1"/>
</dbReference>
<dbReference type="InterPro" id="IPR003961">
    <property type="entry name" value="FN3_dom"/>
</dbReference>
<dbReference type="Proteomes" id="UP000587760">
    <property type="component" value="Unassembled WGS sequence"/>
</dbReference>
<reference evidence="1 2" key="1">
    <citation type="submission" date="2020-08" db="EMBL/GenBank/DDBJ databases">
        <title>Genomic Encyclopedia of Type Strains, Phase IV (KMG-IV): sequencing the most valuable type-strain genomes for metagenomic binning, comparative biology and taxonomic classification.</title>
        <authorList>
            <person name="Goeker M."/>
        </authorList>
    </citation>
    <scope>NUCLEOTIDE SEQUENCE [LARGE SCALE GENOMIC DNA]</scope>
    <source>
        <strain evidence="1 2">DSM 2461</strain>
    </source>
</reference>
<accession>A0A841RBD8</accession>
<evidence type="ECO:0000313" key="2">
    <source>
        <dbReference type="Proteomes" id="UP000587760"/>
    </source>
</evidence>
<protein>
    <submittedName>
        <fullName evidence="1">Uncharacterized protein</fullName>
    </submittedName>
</protein>
<dbReference type="RefSeq" id="WP_184746475.1">
    <property type="nucleotide sequence ID" value="NZ_JACHGJ010000003.1"/>
</dbReference>
<dbReference type="AlphaFoldDB" id="A0A841RBD8"/>
<comment type="caution">
    <text evidence="1">The sequence shown here is derived from an EMBL/GenBank/DDBJ whole genome shotgun (WGS) entry which is preliminary data.</text>
</comment>
<keyword evidence="2" id="KW-1185">Reference proteome</keyword>
<name>A0A841RBD8_9SPIO</name>
<gene>
    <name evidence="1" type="ORF">HNR50_001993</name>
</gene>
<sequence length="324" mass="34996">MRTLSLKAALLSLTALLLTLSCSPMLMLDLNQKGEMDIRLDAETMRSALPGLDSELSYYIIEATHTEGDFLELVSLSTSVHLTELRPGEWTLRVLACNSDDEVLAEGTGTLLVEPGGNSSLTIVLYDVTGSGTLGLSLVWNDDLMAEPRLLLDMTTLDGVPVPVSYNVETGMATGETTGLSAGFYKLAVTLLDGESVVAGTVEIVLIRNETVTSVDLDLSQINKKGTEIKLAATDFTISWDSDDLSVDLYRIYYREHGSFNWVLLGSTDSGADLEYSIGNSMLAYGIYDFAVSSVSGAEESELHSSMDDTAVPATGWYINWESP</sequence>
<dbReference type="InterPro" id="IPR036116">
    <property type="entry name" value="FN3_sf"/>
</dbReference>
<dbReference type="EMBL" id="JACHGJ010000003">
    <property type="protein sequence ID" value="MBB6480330.1"/>
    <property type="molecule type" value="Genomic_DNA"/>
</dbReference>
<dbReference type="SUPFAM" id="SSF49265">
    <property type="entry name" value="Fibronectin type III"/>
    <property type="match status" value="1"/>
</dbReference>
<proteinExistence type="predicted"/>
<dbReference type="CDD" id="cd00063">
    <property type="entry name" value="FN3"/>
    <property type="match status" value="1"/>
</dbReference>
<organism evidence="1 2">
    <name type="scientific">Spirochaeta isovalerica</name>
    <dbReference type="NCBI Taxonomy" id="150"/>
    <lineage>
        <taxon>Bacteria</taxon>
        <taxon>Pseudomonadati</taxon>
        <taxon>Spirochaetota</taxon>
        <taxon>Spirochaetia</taxon>
        <taxon>Spirochaetales</taxon>
        <taxon>Spirochaetaceae</taxon>
        <taxon>Spirochaeta</taxon>
    </lineage>
</organism>